<dbReference type="Pfam" id="PF16698">
    <property type="entry name" value="ADAM17_MPD"/>
    <property type="match status" value="1"/>
</dbReference>
<dbReference type="InterPro" id="IPR036436">
    <property type="entry name" value="Disintegrin_dom_sf"/>
</dbReference>
<feature type="chain" id="PRO_5045985367" evidence="4">
    <location>
        <begin position="29"/>
        <end position="765"/>
    </location>
</feature>
<feature type="transmembrane region" description="Helical" evidence="3">
    <location>
        <begin position="677"/>
        <end position="699"/>
    </location>
</feature>
<dbReference type="RefSeq" id="XP_014668138.1">
    <property type="nucleotide sequence ID" value="XM_014812652.1"/>
</dbReference>
<dbReference type="InterPro" id="IPR024079">
    <property type="entry name" value="MetalloPept_cat_dom_sf"/>
</dbReference>
<feature type="binding site" evidence="1">
    <location>
        <position position="415"/>
    </location>
    <ligand>
        <name>Zn(2+)</name>
        <dbReference type="ChEBI" id="CHEBI:29105"/>
        <note>catalytic</note>
    </ligand>
</feature>
<keyword evidence="4" id="KW-0732">Signal</keyword>
<evidence type="ECO:0000256" key="4">
    <source>
        <dbReference type="SAM" id="SignalP"/>
    </source>
</evidence>
<feature type="binding site" evidence="1">
    <location>
        <position position="411"/>
    </location>
    <ligand>
        <name>Zn(2+)</name>
        <dbReference type="ChEBI" id="CHEBI:29105"/>
        <note>catalytic</note>
    </ligand>
</feature>
<gene>
    <name evidence="8" type="primary">LOC106809547</name>
</gene>
<keyword evidence="1" id="KW-0479">Metal-binding</keyword>
<evidence type="ECO:0000259" key="5">
    <source>
        <dbReference type="PROSITE" id="PS50214"/>
    </source>
</evidence>
<accession>A0ABM1E7G7</accession>
<keyword evidence="3" id="KW-1133">Transmembrane helix</keyword>
<evidence type="ECO:0000259" key="6">
    <source>
        <dbReference type="PROSITE" id="PS50215"/>
    </source>
</evidence>
<organism evidence="7 8">
    <name type="scientific">Priapulus caudatus</name>
    <name type="common">Priapulid worm</name>
    <dbReference type="NCBI Taxonomy" id="37621"/>
    <lineage>
        <taxon>Eukaryota</taxon>
        <taxon>Metazoa</taxon>
        <taxon>Ecdysozoa</taxon>
        <taxon>Scalidophora</taxon>
        <taxon>Priapulida</taxon>
        <taxon>Priapulimorpha</taxon>
        <taxon>Priapulimorphida</taxon>
        <taxon>Priapulidae</taxon>
        <taxon>Priapulus</taxon>
    </lineage>
</organism>
<dbReference type="PANTHER" id="PTHR45702:SF6">
    <property type="entry name" value="DISINTEGRIN AND METALLOPROTEINASE DOMAIN-CONTAINING PROTEIN 17"/>
    <property type="match status" value="1"/>
</dbReference>
<dbReference type="InterPro" id="IPR051489">
    <property type="entry name" value="ADAM_Metalloproteinase"/>
</dbReference>
<dbReference type="GeneID" id="106809547"/>
<dbReference type="PANTHER" id="PTHR45702">
    <property type="entry name" value="ADAM10/ADAM17 METALLOPEPTIDASE FAMILY MEMBER"/>
    <property type="match status" value="1"/>
</dbReference>
<keyword evidence="1" id="KW-0862">Zinc</keyword>
<feature type="active site" evidence="1">
    <location>
        <position position="412"/>
    </location>
</feature>
<dbReference type="InterPro" id="IPR032029">
    <property type="entry name" value="ADAM17_MPD"/>
</dbReference>
<dbReference type="Proteomes" id="UP000695022">
    <property type="component" value="Unplaced"/>
</dbReference>
<dbReference type="SUPFAM" id="SSF55486">
    <property type="entry name" value="Metalloproteases ('zincins'), catalytic domain"/>
    <property type="match status" value="1"/>
</dbReference>
<dbReference type="SMART" id="SM00050">
    <property type="entry name" value="DISIN"/>
    <property type="match status" value="1"/>
</dbReference>
<evidence type="ECO:0000256" key="2">
    <source>
        <dbReference type="SAM" id="MobiDB-lite"/>
    </source>
</evidence>
<dbReference type="PROSITE" id="PS50214">
    <property type="entry name" value="DISINTEGRIN_2"/>
    <property type="match status" value="1"/>
</dbReference>
<keyword evidence="3" id="KW-0812">Transmembrane</keyword>
<dbReference type="Gene3D" id="3.40.390.10">
    <property type="entry name" value="Collagenase (Catalytic Domain)"/>
    <property type="match status" value="1"/>
</dbReference>
<evidence type="ECO:0000256" key="3">
    <source>
        <dbReference type="SAM" id="Phobius"/>
    </source>
</evidence>
<dbReference type="Pfam" id="PF13574">
    <property type="entry name" value="Reprolysin_2"/>
    <property type="match status" value="1"/>
</dbReference>
<dbReference type="SUPFAM" id="SSF57552">
    <property type="entry name" value="Blood coagulation inhibitor (disintegrin)"/>
    <property type="match status" value="1"/>
</dbReference>
<dbReference type="Pfam" id="PF00200">
    <property type="entry name" value="Disintegrin"/>
    <property type="match status" value="1"/>
</dbReference>
<feature type="domain" description="Disintegrin" evidence="5">
    <location>
        <begin position="478"/>
        <end position="567"/>
    </location>
</feature>
<name>A0ABM1E7G7_PRICU</name>
<keyword evidence="3" id="KW-0472">Membrane</keyword>
<comment type="caution">
    <text evidence="1">Lacks conserved residue(s) required for the propagation of feature annotation.</text>
</comment>
<evidence type="ECO:0000313" key="7">
    <source>
        <dbReference type="Proteomes" id="UP000695022"/>
    </source>
</evidence>
<feature type="signal peptide" evidence="4">
    <location>
        <begin position="1"/>
        <end position="28"/>
    </location>
</feature>
<evidence type="ECO:0000256" key="1">
    <source>
        <dbReference type="PROSITE-ProRule" id="PRU00276"/>
    </source>
</evidence>
<evidence type="ECO:0000313" key="8">
    <source>
        <dbReference type="RefSeq" id="XP_014668138.1"/>
    </source>
</evidence>
<dbReference type="InterPro" id="IPR001590">
    <property type="entry name" value="Peptidase_M12B"/>
</dbReference>
<sequence length="765" mass="85098">MTHLYLMSHVFTIFLALCVFSPTCPVESVDADLSDVLSNYDVLHQSQISHIIVKRGTKGKGDHVKELKFSGLGRHFTLSLKPTVGLLSPQFKAYVVDGYGNKEAVPVDPEIFFSGVVTGEKTSSVQAYVDDDNLLTATIATPDDTYHIEPMWQYAPEGGNDSMVMYKGSDVKRIQKHHSHDSFCGYVTPPPGVIVDNKIDDEEHKKSKKGKNQGFSKENDIADKHSRVKRQQQSSHSDGRTRCSLFLVADYKFFSEMGQGNRLNTINYLIGLIHVVNEIYLSTTWEKNITNMAFVVRDILVHKEAQKNLAVGDEHYNMDKSGWDVKNLLTAFSRGNYRSYCLAHLFTHQKFAGGVLGLAYVGSPRQHTVGGICTPEYYSDGVLWLNTGLSSSLNYANRKVVKKEANIVTAHELGHNWGSEHDPDTDECANPDGGSYIMYTYSVSGYYNNNDNFSPCSKRSVGMVLQAKASKCFTEPTTAFCGNFLVEEGEECDAGLIESGEEDPCCTHNCELKSECSDKNSPCCDGCSFANKGFECRKASQLDALCEKDAECTGTSAECPKGSPVENVKNVSCLDSGTCIDGICVPYCEVREMFSCVCDGGDGCKRCCRSATRNCTKYTNQDNPFGIQLDEGQPCHLGICSDEGICEKTQQDAVQRFWNIIEDIDINYILEFIHDNIVGTVIILSLIVWIPASCIVNYVDNKRREKEEEEMTWRKPDNTNLIRDYDASRIRNFGTRTVRSMRGNNSAQPSAAPPFTNIVEPSVDY</sequence>
<dbReference type="Gene3D" id="4.10.70.30">
    <property type="match status" value="1"/>
</dbReference>
<dbReference type="Gene3D" id="4.10.70.10">
    <property type="entry name" value="Disintegrin domain"/>
    <property type="match status" value="1"/>
</dbReference>
<keyword evidence="7" id="KW-1185">Reference proteome</keyword>
<feature type="binding site" evidence="1">
    <location>
        <position position="421"/>
    </location>
    <ligand>
        <name>Zn(2+)</name>
        <dbReference type="ChEBI" id="CHEBI:29105"/>
        <note>catalytic</note>
    </ligand>
</feature>
<dbReference type="InterPro" id="IPR001762">
    <property type="entry name" value="Disintegrin_dom"/>
</dbReference>
<proteinExistence type="predicted"/>
<reference evidence="8" key="1">
    <citation type="submission" date="2025-08" db="UniProtKB">
        <authorList>
            <consortium name="RefSeq"/>
        </authorList>
    </citation>
    <scope>IDENTIFICATION</scope>
</reference>
<dbReference type="PROSITE" id="PS50215">
    <property type="entry name" value="ADAM_MEPRO"/>
    <property type="match status" value="1"/>
</dbReference>
<protein>
    <submittedName>
        <fullName evidence="8">ADAM 17-like protease</fullName>
    </submittedName>
</protein>
<feature type="region of interest" description="Disordered" evidence="2">
    <location>
        <begin position="195"/>
        <end position="237"/>
    </location>
</feature>
<feature type="domain" description="Peptidase M12B" evidence="6">
    <location>
        <begin position="241"/>
        <end position="477"/>
    </location>
</feature>